<dbReference type="InterPro" id="IPR003141">
    <property type="entry name" value="Pol/His_phosphatase_N"/>
</dbReference>
<dbReference type="CDD" id="cd07438">
    <property type="entry name" value="PHP_HisPPase_AMP"/>
    <property type="match status" value="1"/>
</dbReference>
<dbReference type="Pfam" id="PF02811">
    <property type="entry name" value="PHP"/>
    <property type="match status" value="1"/>
</dbReference>
<reference evidence="2 3" key="2">
    <citation type="journal article" date="2010" name="Stand. Genomic Sci.">
        <title>Complete genome sequence of Sebaldella termitidis type strain (NCTC 11300).</title>
        <authorList>
            <person name="Harmon-Smith M."/>
            <person name="Celia L."/>
            <person name="Chertkov O."/>
            <person name="Lapidus A."/>
            <person name="Copeland A."/>
            <person name="Glavina Del Rio T."/>
            <person name="Nolan M."/>
            <person name="Lucas S."/>
            <person name="Tice H."/>
            <person name="Cheng J.F."/>
            <person name="Han C."/>
            <person name="Detter J.C."/>
            <person name="Bruce D."/>
            <person name="Goodwin L."/>
            <person name="Pitluck S."/>
            <person name="Pati A."/>
            <person name="Liolios K."/>
            <person name="Ivanova N."/>
            <person name="Mavromatis K."/>
            <person name="Mikhailova N."/>
            <person name="Chen A."/>
            <person name="Palaniappan K."/>
            <person name="Land M."/>
            <person name="Hauser L."/>
            <person name="Chang Y.J."/>
            <person name="Jeffries C.D."/>
            <person name="Brettin T."/>
            <person name="Goker M."/>
            <person name="Beck B."/>
            <person name="Bristow J."/>
            <person name="Eisen J.A."/>
            <person name="Markowitz V."/>
            <person name="Hugenholtz P."/>
            <person name="Kyrpides N.C."/>
            <person name="Klenk H.P."/>
            <person name="Chen F."/>
        </authorList>
    </citation>
    <scope>NUCLEOTIDE SEQUENCE [LARGE SCALE GENOMIC DNA]</scope>
    <source>
        <strain evidence="3">ATCC 33386 / NCTC 11300</strain>
    </source>
</reference>
<protein>
    <submittedName>
        <fullName evidence="2">PHP domain protein</fullName>
    </submittedName>
</protein>
<reference evidence="3" key="1">
    <citation type="submission" date="2009-09" db="EMBL/GenBank/DDBJ databases">
        <title>The complete chromosome of Sebaldella termitidis ATCC 33386.</title>
        <authorList>
            <consortium name="US DOE Joint Genome Institute (JGI-PGF)"/>
            <person name="Lucas S."/>
            <person name="Copeland A."/>
            <person name="Lapidus A."/>
            <person name="Glavina del Rio T."/>
            <person name="Dalin E."/>
            <person name="Tice H."/>
            <person name="Bruce D."/>
            <person name="Goodwin L."/>
            <person name="Pitluck S."/>
            <person name="Kyrpides N."/>
            <person name="Mavromatis K."/>
            <person name="Ivanova N."/>
            <person name="Mikhailova N."/>
            <person name="Sims D."/>
            <person name="Meincke L."/>
            <person name="Brettin T."/>
            <person name="Detter J.C."/>
            <person name="Han C."/>
            <person name="Larimer F."/>
            <person name="Land M."/>
            <person name="Hauser L."/>
            <person name="Markowitz V."/>
            <person name="Cheng J.F."/>
            <person name="Hugenholtz P."/>
            <person name="Woyke T."/>
            <person name="Wu D."/>
            <person name="Eisen J.A."/>
        </authorList>
    </citation>
    <scope>NUCLEOTIDE SEQUENCE [LARGE SCALE GENOMIC DNA]</scope>
    <source>
        <strain evidence="3">ATCC 33386 / NCTC 11300</strain>
    </source>
</reference>
<feature type="domain" description="Polymerase/histidinol phosphatase N-terminal" evidence="1">
    <location>
        <begin position="2"/>
        <end position="67"/>
    </location>
</feature>
<dbReference type="Gene3D" id="1.10.150.650">
    <property type="match status" value="1"/>
</dbReference>
<evidence type="ECO:0000313" key="2">
    <source>
        <dbReference type="EMBL" id="ACZ10440.1"/>
    </source>
</evidence>
<dbReference type="AlphaFoldDB" id="D1ARF4"/>
<dbReference type="SUPFAM" id="SSF89550">
    <property type="entry name" value="PHP domain-like"/>
    <property type="match status" value="1"/>
</dbReference>
<keyword evidence="3" id="KW-1185">Reference proteome</keyword>
<name>D1ARF4_SEBTE</name>
<dbReference type="GO" id="GO:0035312">
    <property type="term" value="F:5'-3' DNA exonuclease activity"/>
    <property type="evidence" value="ECO:0007669"/>
    <property type="project" value="TreeGrafter"/>
</dbReference>
<evidence type="ECO:0000259" key="1">
    <source>
        <dbReference type="SMART" id="SM00481"/>
    </source>
</evidence>
<dbReference type="RefSeq" id="WP_012863022.1">
    <property type="nucleotide sequence ID" value="NC_013517.1"/>
</dbReference>
<organism evidence="2 3">
    <name type="scientific">Sebaldella termitidis (strain ATCC 33386 / NCTC 11300)</name>
    <dbReference type="NCBI Taxonomy" id="526218"/>
    <lineage>
        <taxon>Bacteria</taxon>
        <taxon>Fusobacteriati</taxon>
        <taxon>Fusobacteriota</taxon>
        <taxon>Fusobacteriia</taxon>
        <taxon>Fusobacteriales</taxon>
        <taxon>Leptotrichiaceae</taxon>
        <taxon>Sebaldella</taxon>
    </lineage>
</organism>
<dbReference type="HOGENOM" id="CLU_067347_1_0_0"/>
<dbReference type="Proteomes" id="UP000000845">
    <property type="component" value="Chromosome"/>
</dbReference>
<dbReference type="PANTHER" id="PTHR42924:SF3">
    <property type="entry name" value="POLYMERASE_HISTIDINOL PHOSPHATASE N-TERMINAL DOMAIN-CONTAINING PROTEIN"/>
    <property type="match status" value="1"/>
</dbReference>
<gene>
    <name evidence="2" type="ordered locus">Sterm_3606</name>
</gene>
<dbReference type="EMBL" id="CP001739">
    <property type="protein sequence ID" value="ACZ10440.1"/>
    <property type="molecule type" value="Genomic_DNA"/>
</dbReference>
<dbReference type="GO" id="GO:0004534">
    <property type="term" value="F:5'-3' RNA exonuclease activity"/>
    <property type="evidence" value="ECO:0007669"/>
    <property type="project" value="TreeGrafter"/>
</dbReference>
<evidence type="ECO:0000313" key="3">
    <source>
        <dbReference type="Proteomes" id="UP000000845"/>
    </source>
</evidence>
<dbReference type="STRING" id="526218.Sterm_3606"/>
<dbReference type="Gene3D" id="3.20.20.140">
    <property type="entry name" value="Metal-dependent hydrolases"/>
    <property type="match status" value="1"/>
</dbReference>
<proteinExistence type="predicted"/>
<dbReference type="InterPro" id="IPR052018">
    <property type="entry name" value="PHP_domain"/>
</dbReference>
<dbReference type="SMART" id="SM00481">
    <property type="entry name" value="POLIIIAc"/>
    <property type="match status" value="1"/>
</dbReference>
<sequence>MVDLHMHSLYSDGTFSVSELVKRSGEKGIKILSLTDHDTVEGLAEAAKECIENNIKFINGIEISTEYKGKEVHILGYFIDEKDKSLIDFSNEMKQARINRNEKAIKILNNHGIEITKEDTFREAEGVIISRTHLARALIAKGYVKDVKEAFSKYLGSNGLAYVPKSNLNPFDGIEIIKKSGGLAFLAHPKLIGLEEEDFVRLVKDMKDHGLDGIETYYSLFSKEDMKYFEKIAEKFSLIRSAGSDFHGENRKGVDIGDNYAPKELFYIWNELYEQKNKH</sequence>
<dbReference type="PANTHER" id="PTHR42924">
    <property type="entry name" value="EXONUCLEASE"/>
    <property type="match status" value="1"/>
</dbReference>
<dbReference type="eggNOG" id="COG0613">
    <property type="taxonomic scope" value="Bacteria"/>
</dbReference>
<dbReference type="InterPro" id="IPR004013">
    <property type="entry name" value="PHP_dom"/>
</dbReference>
<dbReference type="InterPro" id="IPR016195">
    <property type="entry name" value="Pol/histidinol_Pase-like"/>
</dbReference>
<dbReference type="KEGG" id="str:Sterm_3606"/>
<accession>D1ARF4</accession>